<evidence type="ECO:0008006" key="3">
    <source>
        <dbReference type="Google" id="ProtNLM"/>
    </source>
</evidence>
<protein>
    <recommendedName>
        <fullName evidence="3">Glycosyltransferase family 28 N-terminal domain protein</fullName>
    </recommendedName>
</protein>
<dbReference type="SUPFAM" id="SSF53756">
    <property type="entry name" value="UDP-Glycosyltransferase/glycogen phosphorylase"/>
    <property type="match status" value="1"/>
</dbReference>
<sequence>MSRTLTSLADGADLLLASNIGFEILAANVAEHYDLPLVTLHWFPMRANGQLVPFVPPSLGRSAMTLYELLSWGGAAKKIEQAQRRELGLPKETGPGRVGSRSAQPSKSRLTTRCAFRAGDRMGEIW</sequence>
<comment type="caution">
    <text evidence="2">The sequence shown here is derived from an EMBL/GenBank/DDBJ whole genome shotgun (WGS) entry which is preliminary data.</text>
</comment>
<proteinExistence type="predicted"/>
<reference evidence="2" key="1">
    <citation type="submission" date="2014-01" db="EMBL/GenBank/DDBJ databases">
        <authorList>
            <person name="Brown-Elliot B."/>
            <person name="Wallace R."/>
            <person name="Lenaerts A."/>
            <person name="Ordway D."/>
            <person name="DeGroote M.A."/>
            <person name="Parker T."/>
            <person name="Sizemore C."/>
            <person name="Tallon L.J."/>
            <person name="Sadzewicz L.K."/>
            <person name="Sengamalay N."/>
            <person name="Fraser C.M."/>
            <person name="Hine E."/>
            <person name="Shefchek K.A."/>
            <person name="Das S.P."/>
            <person name="Tettelin H."/>
        </authorList>
    </citation>
    <scope>NUCLEOTIDE SEQUENCE [LARGE SCALE GENOMIC DNA]</scope>
    <source>
        <strain evidence="2">4042</strain>
    </source>
</reference>
<evidence type="ECO:0000256" key="1">
    <source>
        <dbReference type="SAM" id="MobiDB-lite"/>
    </source>
</evidence>
<dbReference type="EMBL" id="JAOB01000050">
    <property type="protein sequence ID" value="EUA32892.1"/>
    <property type="molecule type" value="Genomic_DNA"/>
</dbReference>
<accession>X8ALY8</accession>
<name>X8ALY8_MYCXE</name>
<feature type="region of interest" description="Disordered" evidence="1">
    <location>
        <begin position="86"/>
        <end position="110"/>
    </location>
</feature>
<gene>
    <name evidence="2" type="ORF">I553_9011</name>
</gene>
<organism evidence="2">
    <name type="scientific">Mycobacterium xenopi 4042</name>
    <dbReference type="NCBI Taxonomy" id="1299334"/>
    <lineage>
        <taxon>Bacteria</taxon>
        <taxon>Bacillati</taxon>
        <taxon>Actinomycetota</taxon>
        <taxon>Actinomycetes</taxon>
        <taxon>Mycobacteriales</taxon>
        <taxon>Mycobacteriaceae</taxon>
        <taxon>Mycobacterium</taxon>
    </lineage>
</organism>
<dbReference type="Gene3D" id="3.40.50.2000">
    <property type="entry name" value="Glycogen Phosphorylase B"/>
    <property type="match status" value="1"/>
</dbReference>
<dbReference type="PATRIC" id="fig|1299334.3.peg.5436"/>
<dbReference type="AlphaFoldDB" id="X8ALY8"/>
<evidence type="ECO:0000313" key="2">
    <source>
        <dbReference type="EMBL" id="EUA32892.1"/>
    </source>
</evidence>
<feature type="compositionally biased region" description="Polar residues" evidence="1">
    <location>
        <begin position="101"/>
        <end position="110"/>
    </location>
</feature>